<keyword evidence="6" id="KW-1185">Reference proteome</keyword>
<dbReference type="InterPro" id="IPR036388">
    <property type="entry name" value="WH-like_DNA-bd_sf"/>
</dbReference>
<dbReference type="PROSITE" id="PS51118">
    <property type="entry name" value="HTH_HXLR"/>
    <property type="match status" value="1"/>
</dbReference>
<evidence type="ECO:0000256" key="3">
    <source>
        <dbReference type="ARBA" id="ARBA00023163"/>
    </source>
</evidence>
<evidence type="ECO:0000256" key="1">
    <source>
        <dbReference type="ARBA" id="ARBA00023015"/>
    </source>
</evidence>
<evidence type="ECO:0000313" key="5">
    <source>
        <dbReference type="EMBL" id="MBP2110452.1"/>
    </source>
</evidence>
<keyword evidence="2 5" id="KW-0238">DNA-binding</keyword>
<keyword evidence="3" id="KW-0804">Transcription</keyword>
<reference evidence="5 6" key="1">
    <citation type="submission" date="2021-03" db="EMBL/GenBank/DDBJ databases">
        <title>Genomic Encyclopedia of Type Strains, Phase IV (KMG-IV): sequencing the most valuable type-strain genomes for metagenomic binning, comparative biology and taxonomic classification.</title>
        <authorList>
            <person name="Goeker M."/>
        </authorList>
    </citation>
    <scope>NUCLEOTIDE SEQUENCE [LARGE SCALE GENOMIC DNA]</scope>
    <source>
        <strain evidence="5 6">DSM 101953</strain>
    </source>
</reference>
<name>A0ABS4NK82_9BACL</name>
<comment type="caution">
    <text evidence="5">The sequence shown here is derived from an EMBL/GenBank/DDBJ whole genome shotgun (WGS) entry which is preliminary data.</text>
</comment>
<dbReference type="InterPro" id="IPR002577">
    <property type="entry name" value="HTH_HxlR"/>
</dbReference>
<dbReference type="Proteomes" id="UP000773462">
    <property type="component" value="Unassembled WGS sequence"/>
</dbReference>
<proteinExistence type="predicted"/>
<dbReference type="Gene3D" id="1.10.10.10">
    <property type="entry name" value="Winged helix-like DNA-binding domain superfamily/Winged helix DNA-binding domain"/>
    <property type="match status" value="1"/>
</dbReference>
<dbReference type="EMBL" id="JAGGLV010000001">
    <property type="protein sequence ID" value="MBP2110452.1"/>
    <property type="molecule type" value="Genomic_DNA"/>
</dbReference>
<gene>
    <name evidence="5" type="ORF">J2Z70_000591</name>
</gene>
<evidence type="ECO:0000256" key="2">
    <source>
        <dbReference type="ARBA" id="ARBA00023125"/>
    </source>
</evidence>
<dbReference type="PANTHER" id="PTHR33204">
    <property type="entry name" value="TRANSCRIPTIONAL REGULATOR, MARR FAMILY"/>
    <property type="match status" value="1"/>
</dbReference>
<evidence type="ECO:0000259" key="4">
    <source>
        <dbReference type="PROSITE" id="PS51118"/>
    </source>
</evidence>
<dbReference type="PANTHER" id="PTHR33204:SF29">
    <property type="entry name" value="TRANSCRIPTIONAL REGULATOR"/>
    <property type="match status" value="1"/>
</dbReference>
<dbReference type="SUPFAM" id="SSF46785">
    <property type="entry name" value="Winged helix' DNA-binding domain"/>
    <property type="match status" value="1"/>
</dbReference>
<organism evidence="5 6">
    <name type="scientific">Paenibacillus silagei</name>
    <dbReference type="NCBI Taxonomy" id="1670801"/>
    <lineage>
        <taxon>Bacteria</taxon>
        <taxon>Bacillati</taxon>
        <taxon>Bacillota</taxon>
        <taxon>Bacilli</taxon>
        <taxon>Bacillales</taxon>
        <taxon>Paenibacillaceae</taxon>
        <taxon>Paenibacillus</taxon>
    </lineage>
</organism>
<dbReference type="InterPro" id="IPR036390">
    <property type="entry name" value="WH_DNA-bd_sf"/>
</dbReference>
<dbReference type="Pfam" id="PF01638">
    <property type="entry name" value="HxlR"/>
    <property type="match status" value="1"/>
</dbReference>
<accession>A0ABS4NK82</accession>
<sequence>MNTINTGFDVVQNIISGKWKSIILYQLGYEQKRTKDLLKICEGVSHKVLNEQLKQMQQDGLVHRAVHADEVPIRVEYSISDYGRTFLPLLKEMCDAGDNHLKREGITAGNNTICEHSKSL</sequence>
<dbReference type="RefSeq" id="WP_209869083.1">
    <property type="nucleotide sequence ID" value="NZ_JAGGLV010000001.1"/>
</dbReference>
<keyword evidence="1" id="KW-0805">Transcription regulation</keyword>
<protein>
    <submittedName>
        <fullName evidence="5">DNA-binding HxlR family transcriptional regulator</fullName>
    </submittedName>
</protein>
<dbReference type="GO" id="GO:0003677">
    <property type="term" value="F:DNA binding"/>
    <property type="evidence" value="ECO:0007669"/>
    <property type="project" value="UniProtKB-KW"/>
</dbReference>
<feature type="domain" description="HTH hxlR-type" evidence="4">
    <location>
        <begin position="6"/>
        <end position="105"/>
    </location>
</feature>
<evidence type="ECO:0000313" key="6">
    <source>
        <dbReference type="Proteomes" id="UP000773462"/>
    </source>
</evidence>